<evidence type="ECO:0000256" key="4">
    <source>
        <dbReference type="ARBA" id="ARBA00023004"/>
    </source>
</evidence>
<name>A1ALP4_PELPD</name>
<evidence type="ECO:0000256" key="5">
    <source>
        <dbReference type="ARBA" id="ARBA00023014"/>
    </source>
</evidence>
<keyword evidence="7" id="KW-0560">Oxidoreductase</keyword>
<keyword evidence="5" id="KW-0411">Iron-sulfur</keyword>
<dbReference type="Pfam" id="PF10531">
    <property type="entry name" value="SLBB"/>
    <property type="match status" value="1"/>
</dbReference>
<dbReference type="EMBL" id="CP000482">
    <property type="protein sequence ID" value="ABL00782.1"/>
    <property type="molecule type" value="Genomic_DNA"/>
</dbReference>
<dbReference type="Gene3D" id="1.20.1440.230">
    <property type="entry name" value="NADH-ubiquinone oxidoreductase 51kDa subunit, iron-sulphur binding domain"/>
    <property type="match status" value="1"/>
</dbReference>
<dbReference type="GO" id="GO:0046872">
    <property type="term" value="F:metal ion binding"/>
    <property type="evidence" value="ECO:0007669"/>
    <property type="project" value="UniProtKB-KW"/>
</dbReference>
<gene>
    <name evidence="7" type="ordered locus">Ppro_0633</name>
    <name evidence="8" type="ordered locus">Ppro_1628</name>
    <name evidence="9" type="ordered locus">Ppro_3188</name>
</gene>
<evidence type="ECO:0000313" key="7">
    <source>
        <dbReference type="EMBL" id="ABK98264.1"/>
    </source>
</evidence>
<dbReference type="GO" id="GO:0051539">
    <property type="term" value="F:4 iron, 4 sulfur cluster binding"/>
    <property type="evidence" value="ECO:0007669"/>
    <property type="project" value="UniProtKB-KW"/>
</dbReference>
<dbReference type="SMART" id="SM00928">
    <property type="entry name" value="NADH_4Fe-4S"/>
    <property type="match status" value="1"/>
</dbReference>
<dbReference type="InterPro" id="IPR019575">
    <property type="entry name" value="Nuop51_4Fe4S-bd"/>
</dbReference>
<organism evidence="7 10">
    <name type="scientific">Pelobacter propionicus (strain DSM 2379 / NBRC 103807 / OttBd1)</name>
    <dbReference type="NCBI Taxonomy" id="338966"/>
    <lineage>
        <taxon>Bacteria</taxon>
        <taxon>Pseudomonadati</taxon>
        <taxon>Thermodesulfobacteriota</taxon>
        <taxon>Desulfuromonadia</taxon>
        <taxon>Desulfuromonadales</taxon>
        <taxon>Desulfuromonadaceae</taxon>
        <taxon>Pelobacter</taxon>
    </lineage>
</organism>
<dbReference type="RefSeq" id="WP_011734577.1">
    <property type="nucleotide sequence ID" value="NC_008609.1"/>
</dbReference>
<dbReference type="Gene3D" id="6.10.250.1450">
    <property type="match status" value="1"/>
</dbReference>
<keyword evidence="10" id="KW-1185">Reference proteome</keyword>
<dbReference type="GO" id="GO:0016491">
    <property type="term" value="F:oxidoreductase activity"/>
    <property type="evidence" value="ECO:0007669"/>
    <property type="project" value="UniProtKB-KW"/>
</dbReference>
<accession>A1ALP4</accession>
<dbReference type="Pfam" id="PF10589">
    <property type="entry name" value="NADH_4Fe-4S"/>
    <property type="match status" value="1"/>
</dbReference>
<keyword evidence="4" id="KW-0408">Iron</keyword>
<dbReference type="Gene3D" id="3.10.20.600">
    <property type="match status" value="1"/>
</dbReference>
<dbReference type="HOGENOM" id="CLU_014881_0_1_7"/>
<dbReference type="InterPro" id="IPR019554">
    <property type="entry name" value="Soluble_ligand-bd"/>
</dbReference>
<dbReference type="GO" id="GO:0010181">
    <property type="term" value="F:FMN binding"/>
    <property type="evidence" value="ECO:0007669"/>
    <property type="project" value="InterPro"/>
</dbReference>
<dbReference type="InterPro" id="IPR037207">
    <property type="entry name" value="Nuop51_4Fe4S-bd_sf"/>
</dbReference>
<evidence type="ECO:0000313" key="8">
    <source>
        <dbReference type="EMBL" id="ABK99243.1"/>
    </source>
</evidence>
<dbReference type="FunFam" id="1.20.1440.230:FF:000001">
    <property type="entry name" value="Mitochondrial NADH dehydrogenase flavoprotein 1"/>
    <property type="match status" value="1"/>
</dbReference>
<dbReference type="KEGG" id="ppd:Ppro_3188"/>
<dbReference type="PROSITE" id="PS00645">
    <property type="entry name" value="COMPLEX1_51K_2"/>
    <property type="match status" value="1"/>
</dbReference>
<keyword evidence="2" id="KW-0004">4Fe-4S</keyword>
<evidence type="ECO:0000256" key="2">
    <source>
        <dbReference type="ARBA" id="ARBA00022485"/>
    </source>
</evidence>
<dbReference type="InterPro" id="IPR001949">
    <property type="entry name" value="NADH-UbQ_OxRdtase_51kDa_CS"/>
</dbReference>
<evidence type="ECO:0000313" key="9">
    <source>
        <dbReference type="EMBL" id="ABL00782.1"/>
    </source>
</evidence>
<dbReference type="PANTHER" id="PTHR43578:SF3">
    <property type="entry name" value="NADH-QUINONE OXIDOREDUCTASE SUBUNIT F"/>
    <property type="match status" value="1"/>
</dbReference>
<dbReference type="eggNOG" id="COG1894">
    <property type="taxonomic scope" value="Bacteria"/>
</dbReference>
<dbReference type="EC" id="1.6.5.3" evidence="7"/>
<dbReference type="KEGG" id="ppd:Ppro_1628"/>
<dbReference type="FunFam" id="3.40.50.11540:FF:000001">
    <property type="entry name" value="NADH dehydrogenase [ubiquinone] flavoprotein 1, mitochondrial"/>
    <property type="match status" value="1"/>
</dbReference>
<dbReference type="InterPro" id="IPR037225">
    <property type="entry name" value="Nuo51_FMN-bd_sf"/>
</dbReference>
<sequence>MTSERIFFNFPVTADSHTLKAYQGRGGYQALENALKTLQPIDVEKEVMASGLRGRGGAGFPTGSKWSFVNKKAPVVYLCCNADEGEPGTFKDRWIFEHNSHQLIEGMILAAYALNVRNAFIYIRGEFDLSFRRLMDAMSEAYKAGYLGENILGSSFSCDIRVMQGGGAYVCGEESSLYTSIEGFKGYPRNKPPFPAVQGLYKAPTVVNNVETLANVPWIMTNGAKAFSAMGTEKHPGTKIFGVSGHVKKPGLYELPLGYPLKKLIFEECGGILNGKELKAVIPGGSSTPILLPQDVETANLDAECLSTYRTMLGSGGVIVIAEGVCMVRLLHTLSRFYAHESCGQCTPCREGSAWMNDIISRIVAGKGVKGDLESLERITKGIMGNTVCALGDAASMPVINFITKFRAEFDYYIEHGRSMNDGRLEI</sequence>
<dbReference type="SUPFAM" id="SSF142984">
    <property type="entry name" value="Nqo1 middle domain-like"/>
    <property type="match status" value="1"/>
</dbReference>
<evidence type="ECO:0000256" key="3">
    <source>
        <dbReference type="ARBA" id="ARBA00022723"/>
    </source>
</evidence>
<evidence type="ECO:0000313" key="10">
    <source>
        <dbReference type="Proteomes" id="UP000006732"/>
    </source>
</evidence>
<dbReference type="Gene3D" id="3.40.50.11540">
    <property type="entry name" value="NADH-ubiquinone oxidoreductase 51kDa subunit"/>
    <property type="match status" value="1"/>
</dbReference>
<dbReference type="AlphaFoldDB" id="A1ALP4"/>
<comment type="similarity">
    <text evidence="1">Belongs to the complex I 51 kDa subunit family.</text>
</comment>
<protein>
    <submittedName>
        <fullName evidence="7">NADH dehydrogenase subunit F</fullName>
        <ecNumber evidence="7">1.6.5.3</ecNumber>
    </submittedName>
</protein>
<dbReference type="SUPFAM" id="SSF142019">
    <property type="entry name" value="Nqo1 FMN-binding domain-like"/>
    <property type="match status" value="1"/>
</dbReference>
<dbReference type="EMBL" id="CP000482">
    <property type="protein sequence ID" value="ABK98264.1"/>
    <property type="molecule type" value="Genomic_DNA"/>
</dbReference>
<evidence type="ECO:0000256" key="1">
    <source>
        <dbReference type="ARBA" id="ARBA00007523"/>
    </source>
</evidence>
<dbReference type="SUPFAM" id="SSF140490">
    <property type="entry name" value="Nqo1C-terminal domain-like"/>
    <property type="match status" value="1"/>
</dbReference>
<proteinExistence type="inferred from homology"/>
<evidence type="ECO:0000259" key="6">
    <source>
        <dbReference type="SMART" id="SM00928"/>
    </source>
</evidence>
<dbReference type="GO" id="GO:0008137">
    <property type="term" value="F:NADH dehydrogenase (ubiquinone) activity"/>
    <property type="evidence" value="ECO:0007669"/>
    <property type="project" value="InterPro"/>
</dbReference>
<dbReference type="PANTHER" id="PTHR43578">
    <property type="entry name" value="NADH-QUINONE OXIDOREDUCTASE SUBUNIT F"/>
    <property type="match status" value="1"/>
</dbReference>
<dbReference type="STRING" id="338966.Ppro_0633"/>
<reference evidence="7 10" key="1">
    <citation type="submission" date="2006-10" db="EMBL/GenBank/DDBJ databases">
        <title>Complete sequence of chromosome of Pelobacter propionicus DSM 2379.</title>
        <authorList>
            <consortium name="US DOE Joint Genome Institute"/>
            <person name="Copeland A."/>
            <person name="Lucas S."/>
            <person name="Lapidus A."/>
            <person name="Barry K."/>
            <person name="Detter J.C."/>
            <person name="Glavina del Rio T."/>
            <person name="Hammon N."/>
            <person name="Israni S."/>
            <person name="Dalin E."/>
            <person name="Tice H."/>
            <person name="Pitluck S."/>
            <person name="Saunders E."/>
            <person name="Brettin T."/>
            <person name="Bruce D."/>
            <person name="Han C."/>
            <person name="Tapia R."/>
            <person name="Schmutz J."/>
            <person name="Larimer F."/>
            <person name="Land M."/>
            <person name="Hauser L."/>
            <person name="Kyrpides N."/>
            <person name="Kim E."/>
            <person name="Lovley D."/>
            <person name="Richardson P."/>
        </authorList>
    </citation>
    <scope>NUCLEOTIDE SEQUENCE [LARGE SCALE GENOMIC DNA]</scope>
    <source>
        <strain evidence="7">DSM 2379</strain>
        <strain evidence="10">DSM 2379 / NBRC 103807 / OttBd1</strain>
    </source>
</reference>
<dbReference type="InterPro" id="IPR011538">
    <property type="entry name" value="Nuo51_FMN-bd"/>
</dbReference>
<dbReference type="OrthoDB" id="9805533at2"/>
<dbReference type="EMBL" id="CP000482">
    <property type="protein sequence ID" value="ABK99243.1"/>
    <property type="molecule type" value="Genomic_DNA"/>
</dbReference>
<dbReference type="Proteomes" id="UP000006732">
    <property type="component" value="Chromosome"/>
</dbReference>
<dbReference type="Pfam" id="PF01512">
    <property type="entry name" value="Complex1_51K"/>
    <property type="match status" value="1"/>
</dbReference>
<dbReference type="NCBIfam" id="NF010120">
    <property type="entry name" value="PRK13596.1"/>
    <property type="match status" value="1"/>
</dbReference>
<feature type="domain" description="NADH-ubiquinone oxidoreductase 51kDa subunit iron-sulphur binding" evidence="6">
    <location>
        <begin position="328"/>
        <end position="373"/>
    </location>
</feature>
<dbReference type="KEGG" id="ppd:Ppro_0633"/>
<keyword evidence="3" id="KW-0479">Metal-binding</keyword>